<protein>
    <submittedName>
        <fullName evidence="2">NFACT RNA binding domain-containing protein</fullName>
    </submittedName>
</protein>
<sequence>MHTNYYFLRQLAPALESHLLSSSIPTLTEPDTPVQGLRFMECFSQDRDEVVLVFAQARGKINYYKPFHIKATLRPDFSGLLFPETVQRARTNSVDLFDSVIGGVGKERAVIGVRSFLNERCLAIMLEDNFSLLFKFFGNRPNLLAFHGNQVVDLFNRQLATDEQLLFDKFDRSIDQSYEAFEQANFDRRKLFPTFGKVVNRWIEEQGGKDDEVGKNDQWAVIQDVLRQLEQPNYYLLRLDHKPTLSLLPFKEQAGDPPQREFSDPLEASNRFYIAFNGLTTFEHEKANLLRLIEKRRKRAEAQIDISMQRLMLRDEGASHEEMGHILMANLHDILPTLGTKSPERLTLYDFYRDQPIVIKLKPDLSPQKNAENFYRKAKNEKLEEQHLTNQVTVREAELVRIDQQKNDLETVQTLKELRRYVKQHNLLNESVLASTGEAAPLFKEVMHETFRILIGRNAKNNDLLTQRYAYKDDLWLHARDVSGSHVIVKYQAGRTFPKSVIERAAELAAWYSRRRTDSLCPVIVTPKKYVRKPKGLAEGQVLVEKESVILVVPKGE</sequence>
<reference evidence="3" key="1">
    <citation type="journal article" date="2019" name="Int. J. Syst. Evol. Microbiol.">
        <title>The Global Catalogue of Microorganisms (GCM) 10K type strain sequencing project: providing services to taxonomists for standard genome sequencing and annotation.</title>
        <authorList>
            <consortium name="The Broad Institute Genomics Platform"/>
            <consortium name="The Broad Institute Genome Sequencing Center for Infectious Disease"/>
            <person name="Wu L."/>
            <person name="Ma J."/>
        </authorList>
    </citation>
    <scope>NUCLEOTIDE SEQUENCE [LARGE SCALE GENOMIC DNA]</scope>
    <source>
        <strain evidence="3">KCTC 52490</strain>
    </source>
</reference>
<gene>
    <name evidence="2" type="ORF">ACFS25_26205</name>
</gene>
<dbReference type="PANTHER" id="PTHR15239:SF6">
    <property type="entry name" value="RIBOSOME QUALITY CONTROL COMPLEX SUBUNIT NEMF"/>
    <property type="match status" value="1"/>
</dbReference>
<dbReference type="Proteomes" id="UP001597512">
    <property type="component" value="Unassembled WGS sequence"/>
</dbReference>
<proteinExistence type="predicted"/>
<feature type="domain" description="NFACT RNA-binding" evidence="1">
    <location>
        <begin position="447"/>
        <end position="545"/>
    </location>
</feature>
<comment type="caution">
    <text evidence="2">The sequence shown here is derived from an EMBL/GenBank/DDBJ whole genome shotgun (WGS) entry which is preliminary data.</text>
</comment>
<dbReference type="EMBL" id="JBHUOM010000023">
    <property type="protein sequence ID" value="MFD2937295.1"/>
    <property type="molecule type" value="Genomic_DNA"/>
</dbReference>
<dbReference type="RefSeq" id="WP_381507016.1">
    <property type="nucleotide sequence ID" value="NZ_JBHUOM010000023.1"/>
</dbReference>
<organism evidence="2 3">
    <name type="scientific">Spirosoma flavum</name>
    <dbReference type="NCBI Taxonomy" id="2048557"/>
    <lineage>
        <taxon>Bacteria</taxon>
        <taxon>Pseudomonadati</taxon>
        <taxon>Bacteroidota</taxon>
        <taxon>Cytophagia</taxon>
        <taxon>Cytophagales</taxon>
        <taxon>Cytophagaceae</taxon>
        <taxon>Spirosoma</taxon>
    </lineage>
</organism>
<evidence type="ECO:0000313" key="2">
    <source>
        <dbReference type="EMBL" id="MFD2937295.1"/>
    </source>
</evidence>
<evidence type="ECO:0000259" key="1">
    <source>
        <dbReference type="Pfam" id="PF05670"/>
    </source>
</evidence>
<dbReference type="InterPro" id="IPR051608">
    <property type="entry name" value="RQC_Subunit_NEMF"/>
</dbReference>
<keyword evidence="3" id="KW-1185">Reference proteome</keyword>
<dbReference type="PANTHER" id="PTHR15239">
    <property type="entry name" value="NUCLEAR EXPORT MEDIATOR FACTOR NEMF"/>
    <property type="match status" value="1"/>
</dbReference>
<dbReference type="Pfam" id="PF05833">
    <property type="entry name" value="NFACT_N"/>
    <property type="match status" value="1"/>
</dbReference>
<accession>A0ABW6AST8</accession>
<evidence type="ECO:0000313" key="3">
    <source>
        <dbReference type="Proteomes" id="UP001597512"/>
    </source>
</evidence>
<dbReference type="Pfam" id="PF05670">
    <property type="entry name" value="NFACT-R_1"/>
    <property type="match status" value="1"/>
</dbReference>
<name>A0ABW6AST8_9BACT</name>
<dbReference type="InterPro" id="IPR008532">
    <property type="entry name" value="NFACT_RNA-bd"/>
</dbReference>